<gene>
    <name evidence="2" type="ORF">WN55_06978</name>
</gene>
<reference evidence="2 3" key="1">
    <citation type="submission" date="2015-07" db="EMBL/GenBank/DDBJ databases">
        <title>The genome of Dufourea novaeangliae.</title>
        <authorList>
            <person name="Pan H."/>
            <person name="Kapheim K."/>
        </authorList>
    </citation>
    <scope>NUCLEOTIDE SEQUENCE [LARGE SCALE GENOMIC DNA]</scope>
    <source>
        <strain evidence="2">0120121106</strain>
        <tissue evidence="2">Whole body</tissue>
    </source>
</reference>
<sequence>MQCDTHWSSGFGESLAAALGDPGGPDLAKSSCVTSSWCPWESPALKPEKVKTLSVANSGKAKWTREDINLYIHTKEESVKKALIPLPAIVKNKPKAHWWKPELLQLRKNSHIARRNLQRACKKKKEEVVDEKTSSFVGEEADQDFIAVQVITDSIAPASGLELQSAADRKSTVGEEQQRVRVQKSS</sequence>
<evidence type="ECO:0000256" key="1">
    <source>
        <dbReference type="SAM" id="MobiDB-lite"/>
    </source>
</evidence>
<dbReference type="EMBL" id="KQ435065">
    <property type="protein sequence ID" value="KZC14317.1"/>
    <property type="molecule type" value="Genomic_DNA"/>
</dbReference>
<dbReference type="Proteomes" id="UP000076502">
    <property type="component" value="Unassembled WGS sequence"/>
</dbReference>
<feature type="compositionally biased region" description="Basic and acidic residues" evidence="1">
    <location>
        <begin position="167"/>
        <end position="179"/>
    </location>
</feature>
<name>A0A154PRF6_DUFNO</name>
<accession>A0A154PRF6</accession>
<proteinExistence type="predicted"/>
<dbReference type="AlphaFoldDB" id="A0A154PRF6"/>
<organism evidence="2 3">
    <name type="scientific">Dufourea novaeangliae</name>
    <name type="common">Sweat bee</name>
    <dbReference type="NCBI Taxonomy" id="178035"/>
    <lineage>
        <taxon>Eukaryota</taxon>
        <taxon>Metazoa</taxon>
        <taxon>Ecdysozoa</taxon>
        <taxon>Arthropoda</taxon>
        <taxon>Hexapoda</taxon>
        <taxon>Insecta</taxon>
        <taxon>Pterygota</taxon>
        <taxon>Neoptera</taxon>
        <taxon>Endopterygota</taxon>
        <taxon>Hymenoptera</taxon>
        <taxon>Apocrita</taxon>
        <taxon>Aculeata</taxon>
        <taxon>Apoidea</taxon>
        <taxon>Anthophila</taxon>
        <taxon>Halictidae</taxon>
        <taxon>Rophitinae</taxon>
        <taxon>Dufourea</taxon>
    </lineage>
</organism>
<evidence type="ECO:0000313" key="2">
    <source>
        <dbReference type="EMBL" id="KZC14317.1"/>
    </source>
</evidence>
<protein>
    <submittedName>
        <fullName evidence="2">Uncharacterized protein</fullName>
    </submittedName>
</protein>
<feature type="region of interest" description="Disordered" evidence="1">
    <location>
        <begin position="162"/>
        <end position="186"/>
    </location>
</feature>
<keyword evidence="3" id="KW-1185">Reference proteome</keyword>
<evidence type="ECO:0000313" key="3">
    <source>
        <dbReference type="Proteomes" id="UP000076502"/>
    </source>
</evidence>